<keyword evidence="2" id="KW-1185">Reference proteome</keyword>
<dbReference type="EMBL" id="CAJVPZ010000237">
    <property type="protein sequence ID" value="CAG8458289.1"/>
    <property type="molecule type" value="Genomic_DNA"/>
</dbReference>
<gene>
    <name evidence="1" type="ORF">RFULGI_LOCUS566</name>
</gene>
<dbReference type="AlphaFoldDB" id="A0A9N8VRM3"/>
<dbReference type="Proteomes" id="UP000789396">
    <property type="component" value="Unassembled WGS sequence"/>
</dbReference>
<accession>A0A9N8VRM3</accession>
<proteinExistence type="predicted"/>
<protein>
    <submittedName>
        <fullName evidence="1">14400_t:CDS:1</fullName>
    </submittedName>
</protein>
<organism evidence="1 2">
    <name type="scientific">Racocetra fulgida</name>
    <dbReference type="NCBI Taxonomy" id="60492"/>
    <lineage>
        <taxon>Eukaryota</taxon>
        <taxon>Fungi</taxon>
        <taxon>Fungi incertae sedis</taxon>
        <taxon>Mucoromycota</taxon>
        <taxon>Glomeromycotina</taxon>
        <taxon>Glomeromycetes</taxon>
        <taxon>Diversisporales</taxon>
        <taxon>Gigasporaceae</taxon>
        <taxon>Racocetra</taxon>
    </lineage>
</organism>
<sequence length="87" mass="10286">MEEFIFHENQSELILETSNISADSNFIRQDYKSVSELFLESWKHLDKVVPTVVSIWKIFCAKDLISRHNLYRKDIGNVQRLFHGTKT</sequence>
<reference evidence="1" key="1">
    <citation type="submission" date="2021-06" db="EMBL/GenBank/DDBJ databases">
        <authorList>
            <person name="Kallberg Y."/>
            <person name="Tangrot J."/>
            <person name="Rosling A."/>
        </authorList>
    </citation>
    <scope>NUCLEOTIDE SEQUENCE</scope>
    <source>
        <strain evidence="1">IN212</strain>
    </source>
</reference>
<name>A0A9N8VRM3_9GLOM</name>
<evidence type="ECO:0000313" key="1">
    <source>
        <dbReference type="EMBL" id="CAG8458289.1"/>
    </source>
</evidence>
<dbReference type="OrthoDB" id="9514740at2759"/>
<dbReference type="Gene3D" id="3.90.228.10">
    <property type="match status" value="1"/>
</dbReference>
<evidence type="ECO:0000313" key="2">
    <source>
        <dbReference type="Proteomes" id="UP000789396"/>
    </source>
</evidence>
<comment type="caution">
    <text evidence="1">The sequence shown here is derived from an EMBL/GenBank/DDBJ whole genome shotgun (WGS) entry which is preliminary data.</text>
</comment>